<gene>
    <name evidence="3" type="ORF">L227DRAFT_616969</name>
</gene>
<evidence type="ECO:0000259" key="2">
    <source>
        <dbReference type="Pfam" id="PF20151"/>
    </source>
</evidence>
<feature type="transmembrane region" description="Helical" evidence="1">
    <location>
        <begin position="174"/>
        <end position="192"/>
    </location>
</feature>
<keyword evidence="4" id="KW-1185">Reference proteome</keyword>
<organism evidence="3 4">
    <name type="scientific">Lentinus tigrinus ALCF2SS1-6</name>
    <dbReference type="NCBI Taxonomy" id="1328759"/>
    <lineage>
        <taxon>Eukaryota</taxon>
        <taxon>Fungi</taxon>
        <taxon>Dikarya</taxon>
        <taxon>Basidiomycota</taxon>
        <taxon>Agaricomycotina</taxon>
        <taxon>Agaricomycetes</taxon>
        <taxon>Polyporales</taxon>
        <taxon>Polyporaceae</taxon>
        <taxon>Lentinus</taxon>
    </lineage>
</organism>
<keyword evidence="1" id="KW-1133">Transmembrane helix</keyword>
<dbReference type="Proteomes" id="UP000313359">
    <property type="component" value="Unassembled WGS sequence"/>
</dbReference>
<proteinExistence type="predicted"/>
<name>A0A5C2RPB7_9APHY</name>
<keyword evidence="1" id="KW-0472">Membrane</keyword>
<feature type="transmembrane region" description="Helical" evidence="1">
    <location>
        <begin position="204"/>
        <end position="231"/>
    </location>
</feature>
<keyword evidence="1" id="KW-0812">Transmembrane</keyword>
<evidence type="ECO:0000313" key="4">
    <source>
        <dbReference type="Proteomes" id="UP000313359"/>
    </source>
</evidence>
<dbReference type="InterPro" id="IPR045340">
    <property type="entry name" value="DUF6533"/>
</dbReference>
<feature type="domain" description="DUF6533" evidence="2">
    <location>
        <begin position="26"/>
        <end position="61"/>
    </location>
</feature>
<evidence type="ECO:0000256" key="1">
    <source>
        <dbReference type="SAM" id="Phobius"/>
    </source>
</evidence>
<feature type="transmembrane region" description="Helical" evidence="1">
    <location>
        <begin position="98"/>
        <end position="119"/>
    </location>
</feature>
<protein>
    <recommendedName>
        <fullName evidence="2">DUF6533 domain-containing protein</fullName>
    </recommendedName>
</protein>
<evidence type="ECO:0000313" key="3">
    <source>
        <dbReference type="EMBL" id="RPD53472.1"/>
    </source>
</evidence>
<dbReference type="OrthoDB" id="3038503at2759"/>
<feature type="transmembrane region" description="Helical" evidence="1">
    <location>
        <begin position="22"/>
        <end position="39"/>
    </location>
</feature>
<accession>A0A5C2RPB7</accession>
<reference evidence="3" key="1">
    <citation type="journal article" date="2018" name="Genome Biol. Evol.">
        <title>Genomics and development of Lentinus tigrinus, a white-rot wood-decaying mushroom with dimorphic fruiting bodies.</title>
        <authorList>
            <person name="Wu B."/>
            <person name="Xu Z."/>
            <person name="Knudson A."/>
            <person name="Carlson A."/>
            <person name="Chen N."/>
            <person name="Kovaka S."/>
            <person name="LaButti K."/>
            <person name="Lipzen A."/>
            <person name="Pennachio C."/>
            <person name="Riley R."/>
            <person name="Schakwitz W."/>
            <person name="Umezawa K."/>
            <person name="Ohm R.A."/>
            <person name="Grigoriev I.V."/>
            <person name="Nagy L.G."/>
            <person name="Gibbons J."/>
            <person name="Hibbett D."/>
        </authorList>
    </citation>
    <scope>NUCLEOTIDE SEQUENCE [LARGE SCALE GENOMIC DNA]</scope>
    <source>
        <strain evidence="3">ALCF2SS1-6</strain>
    </source>
</reference>
<dbReference type="Pfam" id="PF20151">
    <property type="entry name" value="DUF6533"/>
    <property type="match status" value="1"/>
</dbReference>
<dbReference type="EMBL" id="ML122321">
    <property type="protein sequence ID" value="RPD53472.1"/>
    <property type="molecule type" value="Genomic_DNA"/>
</dbReference>
<sequence length="336" mass="36793">MSLPTDIAQIIALYDSMLGDNYLGWVPIALLIYDFVLTFDREVELFWKRKLTSASVLFILTSCNRLVKTAAITEYMQSIPWAAFSALRGFALTKNRGIAAVIFTLSVAPVGVILAQFVLGISGAAWPVAGCLATYTNTPRELIMSVLNSNSMPSPSSLTNISHVPIVSRGGQTIADFILVVATWRTLGTAAIRPSMTKRSRGSIAAIMLWNGLLYFIVLFALNVIHLALWLTSVFGNPVSFMTEFTDPLTTILITRFLLDLQEAEQRDMKLDSDNPLHFPRSYGALSFARVMGSVGETIVPGAARKDACEDYLDSEGDGDLDSFELALGGRWEQSC</sequence>
<dbReference type="AlphaFoldDB" id="A0A5C2RPB7"/>